<protein>
    <submittedName>
        <fullName evidence="3">Site-specific integrase</fullName>
    </submittedName>
</protein>
<proteinExistence type="predicted"/>
<dbReference type="InterPro" id="IPR013762">
    <property type="entry name" value="Integrase-like_cat_sf"/>
</dbReference>
<dbReference type="GO" id="GO:0015074">
    <property type="term" value="P:DNA integration"/>
    <property type="evidence" value="ECO:0007669"/>
    <property type="project" value="InterPro"/>
</dbReference>
<organism evidence="3 4">
    <name type="scientific">Solirubrobacter ginsenosidimutans</name>
    <dbReference type="NCBI Taxonomy" id="490573"/>
    <lineage>
        <taxon>Bacteria</taxon>
        <taxon>Bacillati</taxon>
        <taxon>Actinomycetota</taxon>
        <taxon>Thermoleophilia</taxon>
        <taxon>Solirubrobacterales</taxon>
        <taxon>Solirubrobacteraceae</taxon>
        <taxon>Solirubrobacter</taxon>
    </lineage>
</organism>
<evidence type="ECO:0000313" key="4">
    <source>
        <dbReference type="Proteomes" id="UP001149140"/>
    </source>
</evidence>
<dbReference type="GO" id="GO:0003677">
    <property type="term" value="F:DNA binding"/>
    <property type="evidence" value="ECO:0007669"/>
    <property type="project" value="InterPro"/>
</dbReference>
<evidence type="ECO:0000313" key="3">
    <source>
        <dbReference type="EMBL" id="MDA0161281.1"/>
    </source>
</evidence>
<dbReference type="GO" id="GO:0006310">
    <property type="term" value="P:DNA recombination"/>
    <property type="evidence" value="ECO:0007669"/>
    <property type="project" value="UniProtKB-KW"/>
</dbReference>
<dbReference type="Proteomes" id="UP001149140">
    <property type="component" value="Unassembled WGS sequence"/>
</dbReference>
<comment type="caution">
    <text evidence="3">The sequence shown here is derived from an EMBL/GenBank/DDBJ whole genome shotgun (WGS) entry which is preliminary data.</text>
</comment>
<dbReference type="RefSeq" id="WP_270040481.1">
    <property type="nucleotide sequence ID" value="NZ_JAPDOD010000011.1"/>
</dbReference>
<evidence type="ECO:0000256" key="2">
    <source>
        <dbReference type="SAM" id="MobiDB-lite"/>
    </source>
</evidence>
<gene>
    <name evidence="3" type="ORF">OM076_13470</name>
</gene>
<dbReference type="Gene3D" id="1.10.443.10">
    <property type="entry name" value="Intergrase catalytic core"/>
    <property type="match status" value="1"/>
</dbReference>
<keyword evidence="1" id="KW-0233">DNA recombination</keyword>
<feature type="region of interest" description="Disordered" evidence="2">
    <location>
        <begin position="144"/>
        <end position="167"/>
    </location>
</feature>
<dbReference type="SUPFAM" id="SSF56349">
    <property type="entry name" value="DNA breaking-rejoining enzymes"/>
    <property type="match status" value="1"/>
</dbReference>
<accession>A0A9X3S2K8</accession>
<name>A0A9X3S2K8_9ACTN</name>
<dbReference type="EMBL" id="JAPDOD010000011">
    <property type="protein sequence ID" value="MDA0161281.1"/>
    <property type="molecule type" value="Genomic_DNA"/>
</dbReference>
<reference evidence="3" key="1">
    <citation type="submission" date="2022-10" db="EMBL/GenBank/DDBJ databases">
        <title>The WGS of Solirubrobacter ginsenosidimutans DSM 21036.</title>
        <authorList>
            <person name="Jiang Z."/>
        </authorList>
    </citation>
    <scope>NUCLEOTIDE SEQUENCE</scope>
    <source>
        <strain evidence="3">DSM 21036</strain>
    </source>
</reference>
<sequence length="167" mass="17934">MIAQIIVHVKRSYGTNEVPACDGWDASEKRAGPHADGSALVLRPHDCRRAFASEHLDNDTPIHVIQALFGNASPDTVMVYAKLYPATLIDEYRKTVGAACADFHGPDSLRAPNAAEWAEFARRVELRDMASTCARSRPASTAPAAWSASAAAPPNPNAAPHRCSRAC</sequence>
<dbReference type="InterPro" id="IPR011010">
    <property type="entry name" value="DNA_brk_join_enz"/>
</dbReference>
<keyword evidence="4" id="KW-1185">Reference proteome</keyword>
<evidence type="ECO:0000256" key="1">
    <source>
        <dbReference type="ARBA" id="ARBA00023172"/>
    </source>
</evidence>
<dbReference type="AlphaFoldDB" id="A0A9X3S2K8"/>